<dbReference type="AlphaFoldDB" id="A0AA35KGS5"/>
<keyword evidence="3" id="KW-1185">Reference proteome</keyword>
<organism evidence="2 3">
    <name type="scientific">Podarcis lilfordi</name>
    <name type="common">Lilford's wall lizard</name>
    <dbReference type="NCBI Taxonomy" id="74358"/>
    <lineage>
        <taxon>Eukaryota</taxon>
        <taxon>Metazoa</taxon>
        <taxon>Chordata</taxon>
        <taxon>Craniata</taxon>
        <taxon>Vertebrata</taxon>
        <taxon>Euteleostomi</taxon>
        <taxon>Lepidosauria</taxon>
        <taxon>Squamata</taxon>
        <taxon>Bifurcata</taxon>
        <taxon>Unidentata</taxon>
        <taxon>Episquamata</taxon>
        <taxon>Laterata</taxon>
        <taxon>Lacertibaenia</taxon>
        <taxon>Lacertidae</taxon>
        <taxon>Podarcis</taxon>
    </lineage>
</organism>
<feature type="compositionally biased region" description="Basic and acidic residues" evidence="1">
    <location>
        <begin position="53"/>
        <end position="64"/>
    </location>
</feature>
<dbReference type="EMBL" id="OX395131">
    <property type="protein sequence ID" value="CAI5777199.1"/>
    <property type="molecule type" value="Genomic_DNA"/>
</dbReference>
<feature type="region of interest" description="Disordered" evidence="1">
    <location>
        <begin position="128"/>
        <end position="152"/>
    </location>
</feature>
<feature type="region of interest" description="Disordered" evidence="1">
    <location>
        <begin position="1"/>
        <end position="65"/>
    </location>
</feature>
<sequence length="281" mass="30696">MSVFTWPTRPPPRASFPPLAPPGANLPAAGGGRVAGGARAEDGAHPRPVSRSRAAEGEEKRQPLDRYFPPVPPLDGFFSPALPVQTFLNFRAFADFIYWVSSAGFAGLSSAGFALLVCAGLSPPPLARRERAAAPSSRQERPPRERGRAPRLASGLAHLAARSSQVAAATCCHAGSGERLLFPSRPPSLRAKPSQRRRKLWRRNSIPPPFSFSEDAVEEAVCTSGKRELLLFLLGKPKPTMRDARQRRRRRQPLLARGGFIPWREKGSSVVFRFAASEVFF</sequence>
<protein>
    <submittedName>
        <fullName evidence="2">Uncharacterized protein</fullName>
    </submittedName>
</protein>
<feature type="compositionally biased region" description="Pro residues" evidence="1">
    <location>
        <begin position="8"/>
        <end position="21"/>
    </location>
</feature>
<evidence type="ECO:0000256" key="1">
    <source>
        <dbReference type="SAM" id="MobiDB-lite"/>
    </source>
</evidence>
<evidence type="ECO:0000313" key="3">
    <source>
        <dbReference type="Proteomes" id="UP001178461"/>
    </source>
</evidence>
<name>A0AA35KGS5_9SAUR</name>
<gene>
    <name evidence="2" type="ORF">PODLI_1B032025</name>
</gene>
<reference evidence="2" key="1">
    <citation type="submission" date="2022-12" db="EMBL/GenBank/DDBJ databases">
        <authorList>
            <person name="Alioto T."/>
            <person name="Alioto T."/>
            <person name="Gomez Garrido J."/>
        </authorList>
    </citation>
    <scope>NUCLEOTIDE SEQUENCE</scope>
</reference>
<evidence type="ECO:0000313" key="2">
    <source>
        <dbReference type="EMBL" id="CAI5777199.1"/>
    </source>
</evidence>
<feature type="compositionally biased region" description="Basic and acidic residues" evidence="1">
    <location>
        <begin position="128"/>
        <end position="148"/>
    </location>
</feature>
<dbReference type="Proteomes" id="UP001178461">
    <property type="component" value="Chromosome 6"/>
</dbReference>
<accession>A0AA35KGS5</accession>
<proteinExistence type="predicted"/>